<dbReference type="EMBL" id="JBHUMO010000072">
    <property type="protein sequence ID" value="MFD2729988.1"/>
    <property type="molecule type" value="Genomic_DNA"/>
</dbReference>
<feature type="domain" description="Endoribonuclease YicC-like C-terminal" evidence="7">
    <location>
        <begin position="180"/>
        <end position="293"/>
    </location>
</feature>
<dbReference type="InterPro" id="IPR013551">
    <property type="entry name" value="YicC-like_C"/>
</dbReference>
<dbReference type="Proteomes" id="UP001597427">
    <property type="component" value="Unassembled WGS sequence"/>
</dbReference>
<dbReference type="InterPro" id="IPR005229">
    <property type="entry name" value="YicC/YloC-like"/>
</dbReference>
<feature type="domain" description="Endoribonuclease YicC-like N-terminal" evidence="6">
    <location>
        <begin position="1"/>
        <end position="158"/>
    </location>
</feature>
<evidence type="ECO:0000256" key="3">
    <source>
        <dbReference type="ARBA" id="ARBA00022759"/>
    </source>
</evidence>
<dbReference type="NCBIfam" id="TIGR00255">
    <property type="entry name" value="YicC/YloC family endoribonuclease"/>
    <property type="match status" value="1"/>
</dbReference>
<sequence>MRSMTGFGKAQAQTNQVTIDIEIKTVNQRFLDIQFRMPRILNEAEHRLRNATKNHLARGRVDVFITVTERAQHAKEVMIDWETITAIVEEAEQESERRFGVPIAKQALVQSLIMQDQFFVLHEQPIEEDQFLPVVLATFDEALLAVAASRQQEGLLLKKIMQEQKAALASTLEQLRGFYQTYEQEYQERLTKKIIERLDQEADEARLLTEIALLIERGDIHEELDRLTVHLLKLDQLLAKTEPVGRELDFLIQEMNREVNTIGSKSAVIEIKNEVVQLKTILEKMREQVQNVE</sequence>
<evidence type="ECO:0000256" key="1">
    <source>
        <dbReference type="ARBA" id="ARBA00001968"/>
    </source>
</evidence>
<dbReference type="Pfam" id="PF08340">
    <property type="entry name" value="YicC-like_C"/>
    <property type="match status" value="1"/>
</dbReference>
<evidence type="ECO:0000259" key="7">
    <source>
        <dbReference type="Pfam" id="PF08340"/>
    </source>
</evidence>
<dbReference type="RefSeq" id="WP_379982840.1">
    <property type="nucleotide sequence ID" value="NZ_JBHUMO010000072.1"/>
</dbReference>
<evidence type="ECO:0000313" key="8">
    <source>
        <dbReference type="EMBL" id="MFD2729988.1"/>
    </source>
</evidence>
<dbReference type="EC" id="3.1.-.-" evidence="8"/>
<dbReference type="InterPro" id="IPR013527">
    <property type="entry name" value="YicC-like_N"/>
</dbReference>
<accession>A0ABW5TLC8</accession>
<evidence type="ECO:0000259" key="6">
    <source>
        <dbReference type="Pfam" id="PF03755"/>
    </source>
</evidence>
<organism evidence="8 9">
    <name type="scientific">Enterococcus camelliae</name>
    <dbReference type="NCBI Taxonomy" id="453959"/>
    <lineage>
        <taxon>Bacteria</taxon>
        <taxon>Bacillati</taxon>
        <taxon>Bacillota</taxon>
        <taxon>Bacilli</taxon>
        <taxon>Lactobacillales</taxon>
        <taxon>Enterococcaceae</taxon>
        <taxon>Enterococcus</taxon>
    </lineage>
</organism>
<protein>
    <submittedName>
        <fullName evidence="8">YicC/YloC family endoribonuclease</fullName>
        <ecNumber evidence="8">3.1.-.-</ecNumber>
    </submittedName>
</protein>
<gene>
    <name evidence="8" type="ORF">ACFSR0_11445</name>
</gene>
<keyword evidence="3" id="KW-0255">Endonuclease</keyword>
<dbReference type="GO" id="GO:0016787">
    <property type="term" value="F:hydrolase activity"/>
    <property type="evidence" value="ECO:0007669"/>
    <property type="project" value="UniProtKB-KW"/>
</dbReference>
<keyword evidence="2" id="KW-0540">Nuclease</keyword>
<comment type="cofactor">
    <cofactor evidence="1">
        <name>a divalent metal cation</name>
        <dbReference type="ChEBI" id="CHEBI:60240"/>
    </cofactor>
</comment>
<dbReference type="Pfam" id="PF03755">
    <property type="entry name" value="YicC-like_N"/>
    <property type="match status" value="1"/>
</dbReference>
<evidence type="ECO:0000256" key="2">
    <source>
        <dbReference type="ARBA" id="ARBA00022722"/>
    </source>
</evidence>
<evidence type="ECO:0000313" key="9">
    <source>
        <dbReference type="Proteomes" id="UP001597427"/>
    </source>
</evidence>
<dbReference type="PANTHER" id="PTHR30636">
    <property type="entry name" value="UPF0701 PROTEIN YICC"/>
    <property type="match status" value="1"/>
</dbReference>
<name>A0ABW5TLC8_9ENTE</name>
<keyword evidence="4 8" id="KW-0378">Hydrolase</keyword>
<reference evidence="9" key="1">
    <citation type="journal article" date="2019" name="Int. J. Syst. Evol. Microbiol.">
        <title>The Global Catalogue of Microorganisms (GCM) 10K type strain sequencing project: providing services to taxonomists for standard genome sequencing and annotation.</title>
        <authorList>
            <consortium name="The Broad Institute Genomics Platform"/>
            <consortium name="The Broad Institute Genome Sequencing Center for Infectious Disease"/>
            <person name="Wu L."/>
            <person name="Ma J."/>
        </authorList>
    </citation>
    <scope>NUCLEOTIDE SEQUENCE [LARGE SCALE GENOMIC DNA]</scope>
    <source>
        <strain evidence="9">TISTR 932</strain>
    </source>
</reference>
<evidence type="ECO:0000256" key="5">
    <source>
        <dbReference type="ARBA" id="ARBA00035648"/>
    </source>
</evidence>
<proteinExistence type="inferred from homology"/>
<comment type="similarity">
    <text evidence="5">Belongs to the YicC/YloC family.</text>
</comment>
<comment type="caution">
    <text evidence="8">The sequence shown here is derived from an EMBL/GenBank/DDBJ whole genome shotgun (WGS) entry which is preliminary data.</text>
</comment>
<keyword evidence="9" id="KW-1185">Reference proteome</keyword>
<evidence type="ECO:0000256" key="4">
    <source>
        <dbReference type="ARBA" id="ARBA00022801"/>
    </source>
</evidence>
<dbReference type="PANTHER" id="PTHR30636:SF3">
    <property type="entry name" value="UPF0701 PROTEIN YICC"/>
    <property type="match status" value="1"/>
</dbReference>